<organism evidence="13 14">
    <name type="scientific">Tepidibacillus fermentans</name>
    <dbReference type="NCBI Taxonomy" id="1281767"/>
    <lineage>
        <taxon>Bacteria</taxon>
        <taxon>Bacillati</taxon>
        <taxon>Bacillota</taxon>
        <taxon>Bacilli</taxon>
        <taxon>Bacillales</taxon>
        <taxon>Bacillaceae</taxon>
        <taxon>Tepidibacillus</taxon>
    </lineage>
</organism>
<dbReference type="RefSeq" id="WP_132766670.1">
    <property type="nucleotide sequence ID" value="NZ_SMAB01000001.1"/>
</dbReference>
<dbReference type="Pfam" id="PF01544">
    <property type="entry name" value="CorA"/>
    <property type="match status" value="1"/>
</dbReference>
<evidence type="ECO:0000256" key="3">
    <source>
        <dbReference type="ARBA" id="ARBA00022448"/>
    </source>
</evidence>
<keyword evidence="9 12" id="KW-0472">Membrane</keyword>
<dbReference type="FunFam" id="1.20.58.340:FF:000004">
    <property type="entry name" value="Magnesium transport protein CorA"/>
    <property type="match status" value="1"/>
</dbReference>
<dbReference type="GO" id="GO:0015087">
    <property type="term" value="F:cobalt ion transmembrane transporter activity"/>
    <property type="evidence" value="ECO:0007669"/>
    <property type="project" value="UniProtKB-UniRule"/>
</dbReference>
<reference evidence="13 14" key="1">
    <citation type="submission" date="2019-03" db="EMBL/GenBank/DDBJ databases">
        <title>Genomic Encyclopedia of Type Strains, Phase IV (KMG-IV): sequencing the most valuable type-strain genomes for metagenomic binning, comparative biology and taxonomic classification.</title>
        <authorList>
            <person name="Goeker M."/>
        </authorList>
    </citation>
    <scope>NUCLEOTIDE SEQUENCE [LARGE SCALE GENOMIC DNA]</scope>
    <source>
        <strain evidence="13 14">DSM 23802</strain>
    </source>
</reference>
<evidence type="ECO:0000256" key="6">
    <source>
        <dbReference type="ARBA" id="ARBA00022842"/>
    </source>
</evidence>
<comment type="function">
    <text evidence="11">Mediates influx of magnesium ions. Alternates between open and closed states. Activated by low cytoplasmic Mg(2+) levels. Inactive when cytoplasmic Mg(2+) levels are high.</text>
</comment>
<protein>
    <recommendedName>
        <fullName evidence="12">Magnesium transport protein CorA</fullName>
    </recommendedName>
</protein>
<dbReference type="GO" id="GO:0050897">
    <property type="term" value="F:cobalt ion binding"/>
    <property type="evidence" value="ECO:0007669"/>
    <property type="project" value="TreeGrafter"/>
</dbReference>
<evidence type="ECO:0000313" key="14">
    <source>
        <dbReference type="Proteomes" id="UP000295788"/>
    </source>
</evidence>
<dbReference type="OrthoDB" id="9803416at2"/>
<feature type="transmembrane region" description="Helical" evidence="12">
    <location>
        <begin position="287"/>
        <end position="307"/>
    </location>
</feature>
<evidence type="ECO:0000256" key="8">
    <source>
        <dbReference type="ARBA" id="ARBA00023065"/>
    </source>
</evidence>
<keyword evidence="4 12" id="KW-1003">Cell membrane</keyword>
<dbReference type="EMBL" id="SMAB01000001">
    <property type="protein sequence ID" value="TCS84431.1"/>
    <property type="molecule type" value="Genomic_DNA"/>
</dbReference>
<dbReference type="InterPro" id="IPR004488">
    <property type="entry name" value="Mg/Co-transport_prot_CorA"/>
</dbReference>
<dbReference type="GO" id="GO:0000287">
    <property type="term" value="F:magnesium ion binding"/>
    <property type="evidence" value="ECO:0007669"/>
    <property type="project" value="TreeGrafter"/>
</dbReference>
<sequence length="315" mass="37839">MIRIIAITKELKIMEDVSIQQLESHDFLWYWVDFISPTKEESGLLESFFHFHPLAIEDCLQYIQRPKLDHYDGYHFFVLHSLNQQTYKAEEVDLFISKDFLVSFHQTPVKEVENVYSEIRTSPHVWEQGTSYVMYRIMDKLVDHYFPIIYQLEDRVNELDNSTQQIRLLLDELFHLRGTLLRVRHTIIPMGDLLYRILNSKHLEIVHDQLLYFADIYDHLLKLSEMIESNREITADIRDSYLSLNSNRMNTIMMTLTVITTIFMPLTFIAGIYGMNFKYMPELSWRYGYFYVLGFMAILGFTMFYWFKKKGWFED</sequence>
<dbReference type="AlphaFoldDB" id="A0A4R3KKL7"/>
<evidence type="ECO:0000256" key="1">
    <source>
        <dbReference type="ARBA" id="ARBA00004651"/>
    </source>
</evidence>
<dbReference type="Proteomes" id="UP000295788">
    <property type="component" value="Unassembled WGS sequence"/>
</dbReference>
<keyword evidence="3 12" id="KW-0813">Transport</keyword>
<dbReference type="PANTHER" id="PTHR46494:SF1">
    <property type="entry name" value="CORA FAMILY METAL ION TRANSPORTER (EUROFUNG)"/>
    <property type="match status" value="1"/>
</dbReference>
<comment type="subcellular location">
    <subcellularLocation>
        <location evidence="1">Cell membrane</location>
        <topology evidence="1">Multi-pass membrane protein</topology>
    </subcellularLocation>
    <subcellularLocation>
        <location evidence="12">Membrane</location>
        <topology evidence="12">Multi-pass membrane protein</topology>
    </subcellularLocation>
</comment>
<feature type="transmembrane region" description="Helical" evidence="12">
    <location>
        <begin position="252"/>
        <end position="275"/>
    </location>
</feature>
<evidence type="ECO:0000256" key="12">
    <source>
        <dbReference type="RuleBase" id="RU362010"/>
    </source>
</evidence>
<dbReference type="PANTHER" id="PTHR46494">
    <property type="entry name" value="CORA FAMILY METAL ION TRANSPORTER (EUROFUNG)"/>
    <property type="match status" value="1"/>
</dbReference>
<evidence type="ECO:0000256" key="11">
    <source>
        <dbReference type="ARBA" id="ARBA00045497"/>
    </source>
</evidence>
<gene>
    <name evidence="12" type="primary">corA</name>
    <name evidence="13" type="ORF">EDD72_10195</name>
</gene>
<dbReference type="NCBIfam" id="TIGR00383">
    <property type="entry name" value="corA"/>
    <property type="match status" value="1"/>
</dbReference>
<dbReference type="GO" id="GO:0015095">
    <property type="term" value="F:magnesium ion transmembrane transporter activity"/>
    <property type="evidence" value="ECO:0007669"/>
    <property type="project" value="UniProtKB-UniRule"/>
</dbReference>
<evidence type="ECO:0000256" key="4">
    <source>
        <dbReference type="ARBA" id="ARBA00022475"/>
    </source>
</evidence>
<evidence type="ECO:0000256" key="5">
    <source>
        <dbReference type="ARBA" id="ARBA00022692"/>
    </source>
</evidence>
<dbReference type="InterPro" id="IPR002523">
    <property type="entry name" value="MgTranspt_CorA/ZnTranspt_ZntB"/>
</dbReference>
<comment type="caution">
    <text evidence="13">The sequence shown here is derived from an EMBL/GenBank/DDBJ whole genome shotgun (WGS) entry which is preliminary data.</text>
</comment>
<dbReference type="CDD" id="cd12831">
    <property type="entry name" value="TmCorA-like_u2"/>
    <property type="match status" value="1"/>
</dbReference>
<dbReference type="InterPro" id="IPR045863">
    <property type="entry name" value="CorA_TM1_TM2"/>
</dbReference>
<name>A0A4R3KKL7_9BACI</name>
<dbReference type="Gene3D" id="3.30.460.20">
    <property type="entry name" value="CorA soluble domain-like"/>
    <property type="match status" value="1"/>
</dbReference>
<proteinExistence type="inferred from homology"/>
<keyword evidence="14" id="KW-1185">Reference proteome</keyword>
<dbReference type="SUPFAM" id="SSF143865">
    <property type="entry name" value="CorA soluble domain-like"/>
    <property type="match status" value="1"/>
</dbReference>
<comment type="similarity">
    <text evidence="2 12">Belongs to the CorA metal ion transporter (MIT) (TC 1.A.35) family.</text>
</comment>
<dbReference type="SUPFAM" id="SSF144083">
    <property type="entry name" value="Magnesium transport protein CorA, transmembrane region"/>
    <property type="match status" value="1"/>
</dbReference>
<evidence type="ECO:0000313" key="13">
    <source>
        <dbReference type="EMBL" id="TCS84431.1"/>
    </source>
</evidence>
<evidence type="ECO:0000256" key="10">
    <source>
        <dbReference type="ARBA" id="ARBA00034269"/>
    </source>
</evidence>
<keyword evidence="7 12" id="KW-1133">Transmembrane helix</keyword>
<keyword evidence="6 12" id="KW-0460">Magnesium</keyword>
<keyword evidence="5 12" id="KW-0812">Transmembrane</keyword>
<keyword evidence="8 12" id="KW-0406">Ion transport</keyword>
<evidence type="ECO:0000256" key="9">
    <source>
        <dbReference type="ARBA" id="ARBA00023136"/>
    </source>
</evidence>
<dbReference type="Gene3D" id="1.20.58.340">
    <property type="entry name" value="Magnesium transport protein CorA, transmembrane region"/>
    <property type="match status" value="2"/>
</dbReference>
<dbReference type="InterPro" id="IPR045861">
    <property type="entry name" value="CorA_cytoplasmic_dom"/>
</dbReference>
<evidence type="ECO:0000256" key="7">
    <source>
        <dbReference type="ARBA" id="ARBA00022989"/>
    </source>
</evidence>
<dbReference type="GO" id="GO:0005886">
    <property type="term" value="C:plasma membrane"/>
    <property type="evidence" value="ECO:0007669"/>
    <property type="project" value="UniProtKB-SubCell"/>
</dbReference>
<evidence type="ECO:0000256" key="2">
    <source>
        <dbReference type="ARBA" id="ARBA00009765"/>
    </source>
</evidence>
<accession>A0A4R3KKL7</accession>
<comment type="catalytic activity">
    <reaction evidence="10">
        <text>Mg(2+)(in) = Mg(2+)(out)</text>
        <dbReference type="Rhea" id="RHEA:29827"/>
        <dbReference type="ChEBI" id="CHEBI:18420"/>
    </reaction>
</comment>